<dbReference type="InterPro" id="IPR035513">
    <property type="entry name" value="Invertase/methylesterase_inhib"/>
</dbReference>
<dbReference type="EMBL" id="BKCP01001113">
    <property type="protein sequence ID" value="GER26618.1"/>
    <property type="molecule type" value="Genomic_DNA"/>
</dbReference>
<dbReference type="AlphaFoldDB" id="A0A5A7P2D7"/>
<feature type="transmembrane region" description="Helical" evidence="1">
    <location>
        <begin position="30"/>
        <end position="51"/>
    </location>
</feature>
<proteinExistence type="predicted"/>
<evidence type="ECO:0000256" key="1">
    <source>
        <dbReference type="SAM" id="Phobius"/>
    </source>
</evidence>
<keyword evidence="3" id="KW-1185">Reference proteome</keyword>
<keyword evidence="1" id="KW-1133">Transmembrane helix</keyword>
<keyword evidence="1" id="KW-0472">Membrane</keyword>
<sequence length="276" mass="30756">MNSVEERLTISTQDTLLPHHPKAINNHRKASLLALLVLALLLSSSTLFFFISNHKLVNRPKSNSYEMGSAQYYCHLTPYTSLCYDTIPAVLNATALKSGPGPIFSASLQVAVDLLHKIDFTMSDIGPSLSGPRMSACRSWVNGSLSLLGESLAVSGVGSDYESLTCEEMDRIKTLNLQAVAGGGKCLSVLEEIDDDVEETGVEVVKMGVERARRSIVNSLGLFDSRDYILNDFYTPYYVYDYYDGFYDFGYGFVGWFYFGMYVFLALLYFLFWGDV</sequence>
<evidence type="ECO:0000313" key="2">
    <source>
        <dbReference type="EMBL" id="GER26618.1"/>
    </source>
</evidence>
<dbReference type="OrthoDB" id="912631at2759"/>
<evidence type="ECO:0000313" key="3">
    <source>
        <dbReference type="Proteomes" id="UP000325081"/>
    </source>
</evidence>
<dbReference type="Proteomes" id="UP000325081">
    <property type="component" value="Unassembled WGS sequence"/>
</dbReference>
<accession>A0A5A7P2D7</accession>
<comment type="caution">
    <text evidence="2">The sequence shown here is derived from an EMBL/GenBank/DDBJ whole genome shotgun (WGS) entry which is preliminary data.</text>
</comment>
<dbReference type="SUPFAM" id="SSF101148">
    <property type="entry name" value="Plant invertase/pectin methylesterase inhibitor"/>
    <property type="match status" value="1"/>
</dbReference>
<gene>
    <name evidence="2" type="ORF">STAS_02279</name>
</gene>
<reference evidence="3" key="1">
    <citation type="journal article" date="2019" name="Curr. Biol.">
        <title>Genome Sequence of Striga asiatica Provides Insight into the Evolution of Plant Parasitism.</title>
        <authorList>
            <person name="Yoshida S."/>
            <person name="Kim S."/>
            <person name="Wafula E.K."/>
            <person name="Tanskanen J."/>
            <person name="Kim Y.M."/>
            <person name="Honaas L."/>
            <person name="Yang Z."/>
            <person name="Spallek T."/>
            <person name="Conn C.E."/>
            <person name="Ichihashi Y."/>
            <person name="Cheong K."/>
            <person name="Cui S."/>
            <person name="Der J.P."/>
            <person name="Gundlach H."/>
            <person name="Jiao Y."/>
            <person name="Hori C."/>
            <person name="Ishida J.K."/>
            <person name="Kasahara H."/>
            <person name="Kiba T."/>
            <person name="Kim M.S."/>
            <person name="Koo N."/>
            <person name="Laohavisit A."/>
            <person name="Lee Y.H."/>
            <person name="Lumba S."/>
            <person name="McCourt P."/>
            <person name="Mortimer J.C."/>
            <person name="Mutuku J.M."/>
            <person name="Nomura T."/>
            <person name="Sasaki-Sekimoto Y."/>
            <person name="Seto Y."/>
            <person name="Wang Y."/>
            <person name="Wakatake T."/>
            <person name="Sakakibara H."/>
            <person name="Demura T."/>
            <person name="Yamaguchi S."/>
            <person name="Yoneyama K."/>
            <person name="Manabe R.I."/>
            <person name="Nelson D.C."/>
            <person name="Schulman A.H."/>
            <person name="Timko M.P."/>
            <person name="dePamphilis C.W."/>
            <person name="Choi D."/>
            <person name="Shirasu K."/>
        </authorList>
    </citation>
    <scope>NUCLEOTIDE SEQUENCE [LARGE SCALE GENOMIC DNA]</scope>
    <source>
        <strain evidence="3">cv. UVA1</strain>
    </source>
</reference>
<keyword evidence="1" id="KW-0812">Transmembrane</keyword>
<name>A0A5A7P2D7_STRAF</name>
<organism evidence="2 3">
    <name type="scientific">Striga asiatica</name>
    <name type="common">Asiatic witchweed</name>
    <name type="synonym">Buchnera asiatica</name>
    <dbReference type="NCBI Taxonomy" id="4170"/>
    <lineage>
        <taxon>Eukaryota</taxon>
        <taxon>Viridiplantae</taxon>
        <taxon>Streptophyta</taxon>
        <taxon>Embryophyta</taxon>
        <taxon>Tracheophyta</taxon>
        <taxon>Spermatophyta</taxon>
        <taxon>Magnoliopsida</taxon>
        <taxon>eudicotyledons</taxon>
        <taxon>Gunneridae</taxon>
        <taxon>Pentapetalae</taxon>
        <taxon>asterids</taxon>
        <taxon>lamiids</taxon>
        <taxon>Lamiales</taxon>
        <taxon>Orobanchaceae</taxon>
        <taxon>Buchnereae</taxon>
        <taxon>Striga</taxon>
    </lineage>
</organism>
<protein>
    <submittedName>
        <fullName evidence="2">60 kDa chaperonin</fullName>
    </submittedName>
</protein>
<feature type="transmembrane region" description="Helical" evidence="1">
    <location>
        <begin position="249"/>
        <end position="272"/>
    </location>
</feature>